<evidence type="ECO:0000313" key="5">
    <source>
        <dbReference type="Proteomes" id="UP000326837"/>
    </source>
</evidence>
<dbReference type="KEGG" id="lpav:PLANPX_3970"/>
<dbReference type="InterPro" id="IPR011429">
    <property type="entry name" value="Cyt_c_Planctomycete-type"/>
</dbReference>
<dbReference type="GO" id="GO:0009055">
    <property type="term" value="F:electron transfer activity"/>
    <property type="evidence" value="ECO:0007669"/>
    <property type="project" value="InterPro"/>
</dbReference>
<feature type="domain" description="Sulfatase-modifying factor enzyme-like" evidence="2">
    <location>
        <begin position="182"/>
        <end position="428"/>
    </location>
</feature>
<feature type="signal peptide" evidence="1">
    <location>
        <begin position="1"/>
        <end position="28"/>
    </location>
</feature>
<evidence type="ECO:0000256" key="1">
    <source>
        <dbReference type="SAM" id="SignalP"/>
    </source>
</evidence>
<dbReference type="Pfam" id="PF03781">
    <property type="entry name" value="FGE-sulfatase"/>
    <property type="match status" value="1"/>
</dbReference>
<evidence type="ECO:0008006" key="6">
    <source>
        <dbReference type="Google" id="ProtNLM"/>
    </source>
</evidence>
<dbReference type="SUPFAM" id="SSF46626">
    <property type="entry name" value="Cytochrome c"/>
    <property type="match status" value="1"/>
</dbReference>
<dbReference type="AlphaFoldDB" id="A0A5K7XD16"/>
<dbReference type="InterPro" id="IPR016187">
    <property type="entry name" value="CTDL_fold"/>
</dbReference>
<keyword evidence="1" id="KW-0732">Signal</keyword>
<evidence type="ECO:0000313" key="4">
    <source>
        <dbReference type="EMBL" id="BBO34358.1"/>
    </source>
</evidence>
<dbReference type="PANTHER" id="PTHR23150">
    <property type="entry name" value="SULFATASE MODIFYING FACTOR 1, 2"/>
    <property type="match status" value="1"/>
</dbReference>
<evidence type="ECO:0000259" key="2">
    <source>
        <dbReference type="Pfam" id="PF03781"/>
    </source>
</evidence>
<name>A0A5K7XD16_9BACT</name>
<dbReference type="Gene3D" id="3.90.1580.10">
    <property type="entry name" value="paralog of FGE (formylglycine-generating enzyme)"/>
    <property type="match status" value="1"/>
</dbReference>
<dbReference type="Pfam" id="PF07635">
    <property type="entry name" value="PSCyt1"/>
    <property type="match status" value="1"/>
</dbReference>
<dbReference type="InterPro" id="IPR042095">
    <property type="entry name" value="SUMF_sf"/>
</dbReference>
<gene>
    <name evidence="4" type="ORF">PLANPX_3970</name>
</gene>
<dbReference type="SUPFAM" id="SSF56436">
    <property type="entry name" value="C-type lectin-like"/>
    <property type="match status" value="1"/>
</dbReference>
<sequence>MRLHRSRIALIATLAASVCALSASPVWAAVDFAREIQPILEMYCVSCHSADHTDGDVDLSTIEKVRGSEGLLVPGQPEESSLYTLVAVEKDDPQLMPPADQGGPLKSESIELLKTWIAEGATWPEGVTLKVRPKPPAEIPSPDDMELVKRIHAKIVAQAQADGDGAMESYEAEVPETAAPYAMVAIEGGKFLMGSPADEAGRGEEEGPQVEVEVTPFWIGKHEVTWDEYEPFMITGIERLKNGMRKDFDPAVHTDVDAVSQPTTPYVEMSFGMGQYGYPAISMTQHGANKYCQWLSAQTGHFYRLPTEAEWEYACRAGTNTAYSFGDDPAALDDYAWHAGNSEEKYQLVGQKEPNPWGLYDMHGNVAEWTADQFDPNYFKQLKPGAANPFVKPTTLYPRSARGGGWADGPERLRAAARLGSEAAWQEQDPQLPKSQWYLTDAPWLGFRLVRPKEIPSAEEMYFYWNSSSNKR</sequence>
<accession>A0A5K7XD16</accession>
<feature type="domain" description="Cytochrome C Planctomycete-type" evidence="3">
    <location>
        <begin position="44"/>
        <end position="100"/>
    </location>
</feature>
<proteinExistence type="predicted"/>
<dbReference type="Proteomes" id="UP000326837">
    <property type="component" value="Chromosome"/>
</dbReference>
<feature type="chain" id="PRO_5025007175" description="Cytochrome c domain-containing protein" evidence="1">
    <location>
        <begin position="29"/>
        <end position="472"/>
    </location>
</feature>
<protein>
    <recommendedName>
        <fullName evidence="6">Cytochrome c domain-containing protein</fullName>
    </recommendedName>
</protein>
<evidence type="ECO:0000259" key="3">
    <source>
        <dbReference type="Pfam" id="PF07635"/>
    </source>
</evidence>
<dbReference type="InterPro" id="IPR005532">
    <property type="entry name" value="SUMF_dom"/>
</dbReference>
<reference evidence="5" key="1">
    <citation type="submission" date="2019-10" db="EMBL/GenBank/DDBJ databases">
        <title>Lacipirellula parvula gen. nov., sp. nov., representing a lineage of planctomycetes widespread in freshwater anoxic habitats, and description of the family Lacipirellulaceae.</title>
        <authorList>
            <person name="Dedysh S.N."/>
            <person name="Kulichevskaya I.S."/>
            <person name="Beletsky A.V."/>
            <person name="Rakitin A.L."/>
            <person name="Mardanov A.V."/>
            <person name="Ivanova A.A."/>
            <person name="Saltykova V.X."/>
            <person name="Rijpstra W.I.C."/>
            <person name="Sinninghe Damste J.S."/>
            <person name="Ravin N.V."/>
        </authorList>
    </citation>
    <scope>NUCLEOTIDE SEQUENCE [LARGE SCALE GENOMIC DNA]</scope>
    <source>
        <strain evidence="5">PX69</strain>
    </source>
</reference>
<dbReference type="RefSeq" id="WP_152099946.1">
    <property type="nucleotide sequence ID" value="NZ_AP021861.1"/>
</dbReference>
<dbReference type="InterPro" id="IPR051043">
    <property type="entry name" value="Sulfatase_Mod_Factor_Kinase"/>
</dbReference>
<dbReference type="GO" id="GO:0120147">
    <property type="term" value="F:formylglycine-generating oxidase activity"/>
    <property type="evidence" value="ECO:0007669"/>
    <property type="project" value="TreeGrafter"/>
</dbReference>
<dbReference type="PANTHER" id="PTHR23150:SF19">
    <property type="entry name" value="FORMYLGLYCINE-GENERATING ENZYME"/>
    <property type="match status" value="1"/>
</dbReference>
<dbReference type="GO" id="GO:0020037">
    <property type="term" value="F:heme binding"/>
    <property type="evidence" value="ECO:0007669"/>
    <property type="project" value="InterPro"/>
</dbReference>
<keyword evidence="5" id="KW-1185">Reference proteome</keyword>
<dbReference type="EMBL" id="AP021861">
    <property type="protein sequence ID" value="BBO34358.1"/>
    <property type="molecule type" value="Genomic_DNA"/>
</dbReference>
<dbReference type="InterPro" id="IPR036909">
    <property type="entry name" value="Cyt_c-like_dom_sf"/>
</dbReference>
<organism evidence="4 5">
    <name type="scientific">Lacipirellula parvula</name>
    <dbReference type="NCBI Taxonomy" id="2650471"/>
    <lineage>
        <taxon>Bacteria</taxon>
        <taxon>Pseudomonadati</taxon>
        <taxon>Planctomycetota</taxon>
        <taxon>Planctomycetia</taxon>
        <taxon>Pirellulales</taxon>
        <taxon>Lacipirellulaceae</taxon>
        <taxon>Lacipirellula</taxon>
    </lineage>
</organism>